<organism evidence="1 2">
    <name type="scientific">Bremia lactucae</name>
    <name type="common">Lettuce downy mildew</name>
    <dbReference type="NCBI Taxonomy" id="4779"/>
    <lineage>
        <taxon>Eukaryota</taxon>
        <taxon>Sar</taxon>
        <taxon>Stramenopiles</taxon>
        <taxon>Oomycota</taxon>
        <taxon>Peronosporomycetes</taxon>
        <taxon>Peronosporales</taxon>
        <taxon>Peronosporaceae</taxon>
        <taxon>Bremia</taxon>
    </lineage>
</organism>
<dbReference type="AlphaFoldDB" id="A0A976FDF6"/>
<evidence type="ECO:0000313" key="1">
    <source>
        <dbReference type="EMBL" id="TDH64776.1"/>
    </source>
</evidence>
<dbReference type="EMBL" id="SHOA02000220">
    <property type="protein sequence ID" value="TDH64776.1"/>
    <property type="molecule type" value="Genomic_DNA"/>
</dbReference>
<dbReference type="KEGG" id="blac:94345888"/>
<keyword evidence="2" id="KW-1185">Reference proteome</keyword>
<sequence>MRIAHKRKLAATYSMFGSVRRRKRAVTGSDDELDTGIVTQLRRHFQGCTSISEYRYAYKAMVEHTNWRILDR</sequence>
<gene>
    <name evidence="1" type="ORF">CCR75_002117</name>
</gene>
<protein>
    <submittedName>
        <fullName evidence="1">Uncharacterized protein</fullName>
    </submittedName>
</protein>
<reference evidence="1 2" key="1">
    <citation type="journal article" date="2021" name="Genome Biol.">
        <title>AFLAP: assembly-free linkage analysis pipeline using k-mers from genome sequencing data.</title>
        <authorList>
            <person name="Fletcher K."/>
            <person name="Zhang L."/>
            <person name="Gil J."/>
            <person name="Han R."/>
            <person name="Cavanaugh K."/>
            <person name="Michelmore R."/>
        </authorList>
    </citation>
    <scope>NUCLEOTIDE SEQUENCE [LARGE SCALE GENOMIC DNA]</scope>
    <source>
        <strain evidence="1 2">SF5</strain>
    </source>
</reference>
<evidence type="ECO:0000313" key="2">
    <source>
        <dbReference type="Proteomes" id="UP000294530"/>
    </source>
</evidence>
<proteinExistence type="predicted"/>
<comment type="caution">
    <text evidence="1">The sequence shown here is derived from an EMBL/GenBank/DDBJ whole genome shotgun (WGS) entry which is preliminary data.</text>
</comment>
<accession>A0A976FDF6</accession>
<dbReference type="RefSeq" id="XP_067814275.1">
    <property type="nucleotide sequence ID" value="XM_067960217.1"/>
</dbReference>
<name>A0A976FDF6_BRELC</name>
<dbReference type="GeneID" id="94345888"/>
<dbReference type="Proteomes" id="UP000294530">
    <property type="component" value="Unassembled WGS sequence"/>
</dbReference>